<name>A0A919R3H2_9ACTN</name>
<proteinExistence type="predicted"/>
<reference evidence="2" key="1">
    <citation type="submission" date="2021-01" db="EMBL/GenBank/DDBJ databases">
        <title>Whole genome shotgun sequence of Sphaerisporangium rufum NBRC 109079.</title>
        <authorList>
            <person name="Komaki H."/>
            <person name="Tamura T."/>
        </authorList>
    </citation>
    <scope>NUCLEOTIDE SEQUENCE</scope>
    <source>
        <strain evidence="2">NBRC 109079</strain>
    </source>
</reference>
<accession>A0A919R3H2</accession>
<keyword evidence="3" id="KW-1185">Reference proteome</keyword>
<evidence type="ECO:0000313" key="2">
    <source>
        <dbReference type="EMBL" id="GII78368.1"/>
    </source>
</evidence>
<dbReference type="AlphaFoldDB" id="A0A919R3H2"/>
<evidence type="ECO:0000313" key="3">
    <source>
        <dbReference type="Proteomes" id="UP000655287"/>
    </source>
</evidence>
<comment type="caution">
    <text evidence="2">The sequence shown here is derived from an EMBL/GenBank/DDBJ whole genome shotgun (WGS) entry which is preliminary data.</text>
</comment>
<gene>
    <name evidence="2" type="ORF">Sru01_33500</name>
</gene>
<organism evidence="2 3">
    <name type="scientific">Sphaerisporangium rufum</name>
    <dbReference type="NCBI Taxonomy" id="1381558"/>
    <lineage>
        <taxon>Bacteria</taxon>
        <taxon>Bacillati</taxon>
        <taxon>Actinomycetota</taxon>
        <taxon>Actinomycetes</taxon>
        <taxon>Streptosporangiales</taxon>
        <taxon>Streptosporangiaceae</taxon>
        <taxon>Sphaerisporangium</taxon>
    </lineage>
</organism>
<dbReference type="EMBL" id="BOOU01000047">
    <property type="protein sequence ID" value="GII78368.1"/>
    <property type="molecule type" value="Genomic_DNA"/>
</dbReference>
<feature type="region of interest" description="Disordered" evidence="1">
    <location>
        <begin position="50"/>
        <end position="88"/>
    </location>
</feature>
<sequence>MVEPQPAGPAVPGEPGRDVDEQAFLFVWREPHGRTLGNRRFRQVTVPFPRCDLDRRPPAVPGRRAGRTGPGQAGPGGRTERVVTVNPP</sequence>
<protein>
    <submittedName>
        <fullName evidence="2">Uncharacterized protein</fullName>
    </submittedName>
</protein>
<feature type="compositionally biased region" description="Gly residues" evidence="1">
    <location>
        <begin position="68"/>
        <end position="77"/>
    </location>
</feature>
<evidence type="ECO:0000256" key="1">
    <source>
        <dbReference type="SAM" id="MobiDB-lite"/>
    </source>
</evidence>
<dbReference type="Proteomes" id="UP000655287">
    <property type="component" value="Unassembled WGS sequence"/>
</dbReference>